<evidence type="ECO:0000256" key="2">
    <source>
        <dbReference type="ARBA" id="ARBA00022448"/>
    </source>
</evidence>
<dbReference type="PROSITE" id="PS50893">
    <property type="entry name" value="ABC_TRANSPORTER_2"/>
    <property type="match status" value="1"/>
</dbReference>
<dbReference type="RefSeq" id="WP_090042740.1">
    <property type="nucleotide sequence ID" value="NZ_FOKI01000037.1"/>
</dbReference>
<dbReference type="Pfam" id="PF00005">
    <property type="entry name" value="ABC_tran"/>
    <property type="match status" value="1"/>
</dbReference>
<dbReference type="SMART" id="SM00382">
    <property type="entry name" value="AAA"/>
    <property type="match status" value="1"/>
</dbReference>
<dbReference type="CDD" id="cd03225">
    <property type="entry name" value="ABC_cobalt_CbiO_domain1"/>
    <property type="match status" value="1"/>
</dbReference>
<evidence type="ECO:0000256" key="3">
    <source>
        <dbReference type="ARBA" id="ARBA00022741"/>
    </source>
</evidence>
<comment type="subcellular location">
    <subcellularLocation>
        <location evidence="1">Cell membrane</location>
        <topology evidence="1">Peripheral membrane protein</topology>
    </subcellularLocation>
</comment>
<evidence type="ECO:0000256" key="4">
    <source>
        <dbReference type="ARBA" id="ARBA00022840"/>
    </source>
</evidence>
<evidence type="ECO:0000256" key="1">
    <source>
        <dbReference type="ARBA" id="ARBA00004202"/>
    </source>
</evidence>
<feature type="domain" description="ABC transporter" evidence="5">
    <location>
        <begin position="4"/>
        <end position="217"/>
    </location>
</feature>
<dbReference type="EMBL" id="FOKI01000037">
    <property type="protein sequence ID" value="SFB37591.1"/>
    <property type="molecule type" value="Genomic_DNA"/>
</dbReference>
<dbReference type="PROSITE" id="PS00211">
    <property type="entry name" value="ABC_TRANSPORTER_1"/>
    <property type="match status" value="1"/>
</dbReference>
<dbReference type="GO" id="GO:0022857">
    <property type="term" value="F:transmembrane transporter activity"/>
    <property type="evidence" value="ECO:0007669"/>
    <property type="project" value="UniProtKB-ARBA"/>
</dbReference>
<proteinExistence type="predicted"/>
<keyword evidence="7" id="KW-1185">Reference proteome</keyword>
<reference evidence="6 7" key="1">
    <citation type="submission" date="2016-10" db="EMBL/GenBank/DDBJ databases">
        <authorList>
            <person name="de Groot N.N."/>
        </authorList>
    </citation>
    <scope>NUCLEOTIDE SEQUENCE [LARGE SCALE GENOMIC DNA]</scope>
    <source>
        <strain evidence="6 7">DSM 12271</strain>
    </source>
</reference>
<dbReference type="InterPro" id="IPR003593">
    <property type="entry name" value="AAA+_ATPase"/>
</dbReference>
<evidence type="ECO:0000259" key="5">
    <source>
        <dbReference type="PROSITE" id="PS50893"/>
    </source>
</evidence>
<dbReference type="PANTHER" id="PTHR43423:SF1">
    <property type="entry name" value="ABC TRANSPORTER I FAMILY MEMBER 17"/>
    <property type="match status" value="1"/>
</dbReference>
<keyword evidence="4 6" id="KW-0067">ATP-binding</keyword>
<dbReference type="GO" id="GO:0016887">
    <property type="term" value="F:ATP hydrolysis activity"/>
    <property type="evidence" value="ECO:0007669"/>
    <property type="project" value="InterPro"/>
</dbReference>
<dbReference type="PANTHER" id="PTHR43423">
    <property type="entry name" value="ABC TRANSPORTER I FAMILY MEMBER 17"/>
    <property type="match status" value="1"/>
</dbReference>
<dbReference type="InterPro" id="IPR015856">
    <property type="entry name" value="ABC_transpr_CbiO/EcfA_su"/>
</dbReference>
<protein>
    <submittedName>
        <fullName evidence="6">Putative ABC transport system ATP-binding protein</fullName>
    </submittedName>
</protein>
<dbReference type="Proteomes" id="UP000198619">
    <property type="component" value="Unassembled WGS sequence"/>
</dbReference>
<evidence type="ECO:0000313" key="7">
    <source>
        <dbReference type="Proteomes" id="UP000198619"/>
    </source>
</evidence>
<dbReference type="InterPro" id="IPR017871">
    <property type="entry name" value="ABC_transporter-like_CS"/>
</dbReference>
<dbReference type="AlphaFoldDB" id="A0A1I1AHU0"/>
<dbReference type="GO" id="GO:0005886">
    <property type="term" value="C:plasma membrane"/>
    <property type="evidence" value="ECO:0007669"/>
    <property type="project" value="UniProtKB-SubCell"/>
</dbReference>
<dbReference type="InterPro" id="IPR003439">
    <property type="entry name" value="ABC_transporter-like_ATP-bd"/>
</dbReference>
<gene>
    <name evidence="6" type="ORF">SAMN04488528_103733</name>
</gene>
<keyword evidence="2" id="KW-0813">Transport</keyword>
<evidence type="ECO:0000313" key="6">
    <source>
        <dbReference type="EMBL" id="SFB37591.1"/>
    </source>
</evidence>
<dbReference type="GO" id="GO:0005524">
    <property type="term" value="F:ATP binding"/>
    <property type="evidence" value="ECO:0007669"/>
    <property type="project" value="UniProtKB-KW"/>
</dbReference>
<dbReference type="OrthoDB" id="9785080at2"/>
<dbReference type="Gene3D" id="3.40.50.300">
    <property type="entry name" value="P-loop containing nucleotide triphosphate hydrolases"/>
    <property type="match status" value="1"/>
</dbReference>
<dbReference type="InterPro" id="IPR027417">
    <property type="entry name" value="P-loop_NTPase"/>
</dbReference>
<dbReference type="SUPFAM" id="SSF52540">
    <property type="entry name" value="P-loop containing nucleoside triphosphate hydrolases"/>
    <property type="match status" value="1"/>
</dbReference>
<sequence>MKILEIKDLQYKSNNTNILNGINLSVEKGDCISIVGQSGSGKSTLLKVCADLLEISKGDIFYKEINYKEYDPIELRKNISYCIQLPHLFGNTVYENLEFPFKIRNEKFNNTRVKALLESFNLDESILCKDINSLSGGEKQRISIIRNLVYTPDILLLDEATSALDNDNAKRVEEHIKQLNLRGTTVLWITHSMEQSKGIFNKRIALWEGKVQNMEVINNG</sequence>
<organism evidence="6 7">
    <name type="scientific">Clostridium frigidicarnis</name>
    <dbReference type="NCBI Taxonomy" id="84698"/>
    <lineage>
        <taxon>Bacteria</taxon>
        <taxon>Bacillati</taxon>
        <taxon>Bacillota</taxon>
        <taxon>Clostridia</taxon>
        <taxon>Eubacteriales</taxon>
        <taxon>Clostridiaceae</taxon>
        <taxon>Clostridium</taxon>
    </lineage>
</organism>
<accession>A0A1I1AHU0</accession>
<keyword evidence="3" id="KW-0547">Nucleotide-binding</keyword>
<name>A0A1I1AHU0_9CLOT</name>
<dbReference type="STRING" id="84698.SAMN04488528_103733"/>